<feature type="transmembrane region" description="Helical" evidence="1">
    <location>
        <begin position="168"/>
        <end position="185"/>
    </location>
</feature>
<evidence type="ECO:0000256" key="1">
    <source>
        <dbReference type="SAM" id="Phobius"/>
    </source>
</evidence>
<comment type="caution">
    <text evidence="3">The sequence shown here is derived from an EMBL/GenBank/DDBJ whole genome shotgun (WGS) entry which is preliminary data.</text>
</comment>
<evidence type="ECO:0000313" key="3">
    <source>
        <dbReference type="EMBL" id="PJE58251.1"/>
    </source>
</evidence>
<proteinExistence type="predicted"/>
<keyword evidence="1" id="KW-0812">Transmembrane</keyword>
<dbReference type="InterPro" id="IPR013783">
    <property type="entry name" value="Ig-like_fold"/>
</dbReference>
<keyword evidence="2" id="KW-0732">Signal</keyword>
<dbReference type="AlphaFoldDB" id="A0A2M8KE99"/>
<dbReference type="Gene3D" id="2.60.40.10">
    <property type="entry name" value="Immunoglobulins"/>
    <property type="match status" value="1"/>
</dbReference>
<feature type="chain" id="PRO_5014702186" description="DUF1573 domain-containing protein" evidence="2">
    <location>
        <begin position="18"/>
        <end position="194"/>
    </location>
</feature>
<keyword evidence="1" id="KW-1133">Transmembrane helix</keyword>
<feature type="signal peptide" evidence="2">
    <location>
        <begin position="1"/>
        <end position="17"/>
    </location>
</feature>
<gene>
    <name evidence="3" type="ORF">COU81_01705</name>
</gene>
<protein>
    <recommendedName>
        <fullName evidence="5">DUF1573 domain-containing protein</fullName>
    </recommendedName>
</protein>
<evidence type="ECO:0000313" key="4">
    <source>
        <dbReference type="Proteomes" id="UP000231450"/>
    </source>
</evidence>
<name>A0A2M8KE99_9BACT</name>
<dbReference type="InterPro" id="IPR011467">
    <property type="entry name" value="DUF1573"/>
</dbReference>
<dbReference type="PANTHER" id="PTHR37833:SF1">
    <property type="entry name" value="SIGNAL PEPTIDE PROTEIN"/>
    <property type="match status" value="1"/>
</dbReference>
<evidence type="ECO:0008006" key="5">
    <source>
        <dbReference type="Google" id="ProtNLM"/>
    </source>
</evidence>
<reference evidence="4" key="1">
    <citation type="submission" date="2017-09" db="EMBL/GenBank/DDBJ databases">
        <title>Depth-based differentiation of microbial function through sediment-hosted aquifers and enrichment of novel symbionts in the deep terrestrial subsurface.</title>
        <authorList>
            <person name="Probst A.J."/>
            <person name="Ladd B."/>
            <person name="Jarett J.K."/>
            <person name="Geller-Mcgrath D.E."/>
            <person name="Sieber C.M.K."/>
            <person name="Emerson J.B."/>
            <person name="Anantharaman K."/>
            <person name="Thomas B.C."/>
            <person name="Malmstrom R."/>
            <person name="Stieglmeier M."/>
            <person name="Klingl A."/>
            <person name="Woyke T."/>
            <person name="Ryan C.M."/>
            <person name="Banfield J.F."/>
        </authorList>
    </citation>
    <scope>NUCLEOTIDE SEQUENCE [LARGE SCALE GENOMIC DNA]</scope>
</reference>
<accession>A0A2M8KE99</accession>
<organism evidence="3 4">
    <name type="scientific">Candidatus Portnoybacteria bacterium CG10_big_fil_rev_8_21_14_0_10_36_7</name>
    <dbReference type="NCBI Taxonomy" id="1974812"/>
    <lineage>
        <taxon>Bacteria</taxon>
        <taxon>Candidatus Portnoyibacteriota</taxon>
    </lineage>
</organism>
<keyword evidence="1" id="KW-0472">Membrane</keyword>
<evidence type="ECO:0000256" key="2">
    <source>
        <dbReference type="SAM" id="SignalP"/>
    </source>
</evidence>
<dbReference type="EMBL" id="PFDW01000039">
    <property type="protein sequence ID" value="PJE58251.1"/>
    <property type="molecule type" value="Genomic_DNA"/>
</dbReference>
<dbReference type="PANTHER" id="PTHR37833">
    <property type="entry name" value="LIPOPROTEIN-RELATED"/>
    <property type="match status" value="1"/>
</dbReference>
<dbReference type="Proteomes" id="UP000231450">
    <property type="component" value="Unassembled WGS sequence"/>
</dbReference>
<dbReference type="Pfam" id="PF07610">
    <property type="entry name" value="DUF1573"/>
    <property type="match status" value="1"/>
</dbReference>
<sequence>MILLVLGLFYSATFAFGANDATPISTEKNPKISFEPTEFDAGDISMADGKYIKNYKLTNDGQLDLVISAITTSCMCTDAVLKVDGRTSPEFGMHGYNGPTWSETISPGQSGELKVIFDPLAHGPDATGPIERFITIISNDPDNPTSRVKFSGNVIKGSTSNNDTSNTVFQWFIYIVIAAIIVYIVKVNFLKKNE</sequence>